<dbReference type="EMBL" id="JAENHL010000004">
    <property type="protein sequence ID" value="MBK1865098.1"/>
    <property type="molecule type" value="Genomic_DNA"/>
</dbReference>
<accession>A0ACC5QXK7</accession>
<proteinExistence type="predicted"/>
<reference evidence="1" key="1">
    <citation type="submission" date="2021-01" db="EMBL/GenBank/DDBJ databases">
        <authorList>
            <person name="Sun Q."/>
        </authorList>
    </citation>
    <scope>NUCLEOTIDE SEQUENCE</scope>
    <source>
        <strain evidence="1">YIM B02566</strain>
    </source>
</reference>
<gene>
    <name evidence="1" type="ORF">JHL16_01945</name>
</gene>
<evidence type="ECO:0000313" key="1">
    <source>
        <dbReference type="EMBL" id="MBK1865098.1"/>
    </source>
</evidence>
<evidence type="ECO:0000313" key="2">
    <source>
        <dbReference type="Proteomes" id="UP000616151"/>
    </source>
</evidence>
<organism evidence="1 2">
    <name type="scientific">Taklimakanibacter albus</name>
    <dbReference type="NCBI Taxonomy" id="2800327"/>
    <lineage>
        <taxon>Bacteria</taxon>
        <taxon>Pseudomonadati</taxon>
        <taxon>Pseudomonadota</taxon>
        <taxon>Alphaproteobacteria</taxon>
        <taxon>Hyphomicrobiales</taxon>
        <taxon>Aestuariivirgaceae</taxon>
        <taxon>Taklimakanibacter</taxon>
    </lineage>
</organism>
<comment type="caution">
    <text evidence="1">The sequence shown here is derived from an EMBL/GenBank/DDBJ whole genome shotgun (WGS) entry which is preliminary data.</text>
</comment>
<protein>
    <submittedName>
        <fullName evidence="1">Porin family protein</fullName>
    </submittedName>
</protein>
<keyword evidence="2" id="KW-1185">Reference proteome</keyword>
<sequence length="242" mass="25738">MLKKLLLASAASVLMMGAAQAADVEAPPAVYDWTGGYIGIQGGYAWGKTDAETDIDPEFTAIDSLDVDDFKANGFLGGAHVGYLLQSDSFVYGVEADIEYADLNDEVDIVFDGGGDGGTGEKDIDWLGSLRLRAGIAADRALFYATGGLAVGGVSLETDLSEDALDAGLTNDDYDKTKWGWTLGAGVEYAVTDALSARIEYRYTDLGKSDVRVETEDGFGVDGETDNDFHAVRAGLSWHFNQ</sequence>
<dbReference type="Proteomes" id="UP000616151">
    <property type="component" value="Unassembled WGS sequence"/>
</dbReference>
<name>A0ACC5QXK7_9HYPH</name>